<dbReference type="PANTHER" id="PTHR37984">
    <property type="entry name" value="PROTEIN CBG26694"/>
    <property type="match status" value="1"/>
</dbReference>
<proteinExistence type="predicted"/>
<dbReference type="GO" id="GO:0016787">
    <property type="term" value="F:hydrolase activity"/>
    <property type="evidence" value="ECO:0007669"/>
    <property type="project" value="UniProtKB-KW"/>
</dbReference>
<gene>
    <name evidence="10" type="primary">pol</name>
    <name evidence="10" type="ORF">TNCV_4200171</name>
</gene>
<keyword evidence="4" id="KW-0540">Nuclease</keyword>
<dbReference type="InterPro" id="IPR050951">
    <property type="entry name" value="Retrovirus_Pol_polyprotein"/>
</dbReference>
<evidence type="ECO:0000256" key="2">
    <source>
        <dbReference type="ARBA" id="ARBA00022679"/>
    </source>
</evidence>
<dbReference type="Pfam" id="PF00078">
    <property type="entry name" value="RVT_1"/>
    <property type="match status" value="1"/>
</dbReference>
<evidence type="ECO:0000313" key="10">
    <source>
        <dbReference type="EMBL" id="GFY31706.1"/>
    </source>
</evidence>
<dbReference type="EC" id="2.7.7.49" evidence="1"/>
<keyword evidence="2" id="KW-0808">Transferase</keyword>
<dbReference type="InterPro" id="IPR041373">
    <property type="entry name" value="RT_RNaseH"/>
</dbReference>
<dbReference type="SUPFAM" id="SSF56672">
    <property type="entry name" value="DNA/RNA polymerases"/>
    <property type="match status" value="1"/>
</dbReference>
<keyword evidence="6" id="KW-0378">Hydrolase</keyword>
<sequence length="523" mass="58825">MVDKAKEAPRKSFGGHSQFETRTPMFCYGCGKPGYIKNAVFRININGVPGTAFADSEASHSIAGETLYSILLQQGTAFEKAAIFLSFADGIVTQKVLRTVQTVLLEGRKFKTPFIILPDAKNNSTLLGVDFLGNAGILLNFRKNCWTFYNDSRKSYNFVTPYQMPPYQLNPARKELLKKELSSLLQQGIIVECESPYVSPIVLIPKPNGSLHLCIDYQKLNALTVLDSYPLPRMDDLLNETKPTPYMSIIDLLSGYHLVKVVAEDQDKTAFTCPFEHYITKEGISVDPQKTTAIADIWSQTSLKQVQSFVQTCSWYRRYIPNFSQIAKPLTDLTKKNAMWKWVSELEEAFRELKSKLGTPHVLKPADGTKPFVIRTDASCVALGAVLLLGERCEEHPIEYARQLLSSSERNYSTTERVAFVVVWTFEKFKGYVEGQTIRLSSDHQPLKWLLSLKSPTGRLARWALQIQSYYLTIDYISGKSNFIANLLSRPTLEQEKADSNILAVSVDFPTRSPNCSSRTIAG</sequence>
<dbReference type="CDD" id="cd01647">
    <property type="entry name" value="RT_LTR"/>
    <property type="match status" value="1"/>
</dbReference>
<evidence type="ECO:0000313" key="11">
    <source>
        <dbReference type="Proteomes" id="UP000887159"/>
    </source>
</evidence>
<dbReference type="InterPro" id="IPR043502">
    <property type="entry name" value="DNA/RNA_pol_sf"/>
</dbReference>
<evidence type="ECO:0000256" key="7">
    <source>
        <dbReference type="ARBA" id="ARBA00022918"/>
    </source>
</evidence>
<dbReference type="Pfam" id="PF17917">
    <property type="entry name" value="RT_RNaseH"/>
    <property type="match status" value="1"/>
</dbReference>
<dbReference type="GO" id="GO:0004519">
    <property type="term" value="F:endonuclease activity"/>
    <property type="evidence" value="ECO:0007669"/>
    <property type="project" value="UniProtKB-KW"/>
</dbReference>
<reference evidence="10" key="1">
    <citation type="submission" date="2020-08" db="EMBL/GenBank/DDBJ databases">
        <title>Multicomponent nature underlies the extraordinary mechanical properties of spider dragline silk.</title>
        <authorList>
            <person name="Kono N."/>
            <person name="Nakamura H."/>
            <person name="Mori M."/>
            <person name="Yoshida Y."/>
            <person name="Ohtoshi R."/>
            <person name="Malay A.D."/>
            <person name="Moran D.A.P."/>
            <person name="Tomita M."/>
            <person name="Numata K."/>
            <person name="Arakawa K."/>
        </authorList>
    </citation>
    <scope>NUCLEOTIDE SEQUENCE</scope>
</reference>
<evidence type="ECO:0000256" key="5">
    <source>
        <dbReference type="ARBA" id="ARBA00022759"/>
    </source>
</evidence>
<keyword evidence="3" id="KW-0548">Nucleotidyltransferase</keyword>
<evidence type="ECO:0000256" key="6">
    <source>
        <dbReference type="ARBA" id="ARBA00022801"/>
    </source>
</evidence>
<dbReference type="InterPro" id="IPR000477">
    <property type="entry name" value="RT_dom"/>
</dbReference>
<evidence type="ECO:0000256" key="1">
    <source>
        <dbReference type="ARBA" id="ARBA00012493"/>
    </source>
</evidence>
<dbReference type="Gene3D" id="3.10.10.10">
    <property type="entry name" value="HIV Type 1 Reverse Transcriptase, subunit A, domain 1"/>
    <property type="match status" value="1"/>
</dbReference>
<evidence type="ECO:0000259" key="8">
    <source>
        <dbReference type="Pfam" id="PF00078"/>
    </source>
</evidence>
<dbReference type="Gene3D" id="2.40.70.10">
    <property type="entry name" value="Acid Proteases"/>
    <property type="match status" value="1"/>
</dbReference>
<dbReference type="SUPFAM" id="SSF50630">
    <property type="entry name" value="Acid proteases"/>
    <property type="match status" value="1"/>
</dbReference>
<keyword evidence="11" id="KW-1185">Reference proteome</keyword>
<dbReference type="InterPro" id="IPR043128">
    <property type="entry name" value="Rev_trsase/Diguanyl_cyclase"/>
</dbReference>
<dbReference type="GO" id="GO:0003964">
    <property type="term" value="F:RNA-directed DNA polymerase activity"/>
    <property type="evidence" value="ECO:0007669"/>
    <property type="project" value="UniProtKB-KW"/>
</dbReference>
<feature type="domain" description="Reverse transcriptase RNase H-like" evidence="9">
    <location>
        <begin position="368"/>
        <end position="470"/>
    </location>
</feature>
<dbReference type="InterPro" id="IPR021109">
    <property type="entry name" value="Peptidase_aspartic_dom_sf"/>
</dbReference>
<organism evidence="10 11">
    <name type="scientific">Trichonephila clavipes</name>
    <name type="common">Golden silk orbweaver</name>
    <name type="synonym">Nephila clavipes</name>
    <dbReference type="NCBI Taxonomy" id="2585209"/>
    <lineage>
        <taxon>Eukaryota</taxon>
        <taxon>Metazoa</taxon>
        <taxon>Ecdysozoa</taxon>
        <taxon>Arthropoda</taxon>
        <taxon>Chelicerata</taxon>
        <taxon>Arachnida</taxon>
        <taxon>Araneae</taxon>
        <taxon>Araneomorphae</taxon>
        <taxon>Entelegynae</taxon>
        <taxon>Araneoidea</taxon>
        <taxon>Nephilidae</taxon>
        <taxon>Trichonephila</taxon>
    </lineage>
</organism>
<dbReference type="EMBL" id="BMAU01021400">
    <property type="protein sequence ID" value="GFY31706.1"/>
    <property type="molecule type" value="Genomic_DNA"/>
</dbReference>
<keyword evidence="7" id="KW-0695">RNA-directed DNA polymerase</keyword>
<dbReference type="FunFam" id="3.30.70.270:FF:000020">
    <property type="entry name" value="Transposon Tf2-6 polyprotein-like Protein"/>
    <property type="match status" value="1"/>
</dbReference>
<protein>
    <recommendedName>
        <fullName evidence="1">RNA-directed DNA polymerase</fullName>
        <ecNumber evidence="1">2.7.7.49</ecNumber>
    </recommendedName>
</protein>
<dbReference type="CDD" id="cd09274">
    <property type="entry name" value="RNase_HI_RT_Ty3"/>
    <property type="match status" value="1"/>
</dbReference>
<dbReference type="PANTHER" id="PTHR37984:SF5">
    <property type="entry name" value="PROTEIN NYNRIN-LIKE"/>
    <property type="match status" value="1"/>
</dbReference>
<comment type="caution">
    <text evidence="10">The sequence shown here is derived from an EMBL/GenBank/DDBJ whole genome shotgun (WGS) entry which is preliminary data.</text>
</comment>
<evidence type="ECO:0000256" key="4">
    <source>
        <dbReference type="ARBA" id="ARBA00022722"/>
    </source>
</evidence>
<name>A0A8X6WCR6_TRICX</name>
<feature type="domain" description="Reverse transcriptase" evidence="8">
    <location>
        <begin position="204"/>
        <end position="279"/>
    </location>
</feature>
<evidence type="ECO:0000259" key="9">
    <source>
        <dbReference type="Pfam" id="PF17917"/>
    </source>
</evidence>
<accession>A0A8X6WCR6</accession>
<dbReference type="Proteomes" id="UP000887159">
    <property type="component" value="Unassembled WGS sequence"/>
</dbReference>
<dbReference type="Gene3D" id="3.30.70.270">
    <property type="match status" value="1"/>
</dbReference>
<evidence type="ECO:0000256" key="3">
    <source>
        <dbReference type="ARBA" id="ARBA00022695"/>
    </source>
</evidence>
<keyword evidence="5" id="KW-0255">Endonuclease</keyword>
<dbReference type="AlphaFoldDB" id="A0A8X6WCR6"/>